<reference evidence="7" key="1">
    <citation type="submission" date="2020-07" db="EMBL/GenBank/DDBJ databases">
        <title>The High-quality genome of the commercially important snow crab, Chionoecetes opilio.</title>
        <authorList>
            <person name="Jeong J.-H."/>
            <person name="Ryu S."/>
        </authorList>
    </citation>
    <scope>NUCLEOTIDE SEQUENCE</scope>
    <source>
        <strain evidence="7">MADBK_172401_WGS</strain>
        <tissue evidence="7">Digestive gland</tissue>
    </source>
</reference>
<dbReference type="OrthoDB" id="6375823at2759"/>
<feature type="domain" description="UPF3" evidence="6">
    <location>
        <begin position="199"/>
        <end position="293"/>
    </location>
</feature>
<feature type="region of interest" description="Disordered" evidence="5">
    <location>
        <begin position="380"/>
        <end position="462"/>
    </location>
</feature>
<keyword evidence="4" id="KW-0539">Nucleus</keyword>
<protein>
    <submittedName>
        <fullName evidence="7">Regulator of nonsense transcripts 3A</fullName>
    </submittedName>
</protein>
<dbReference type="GO" id="GO:0005730">
    <property type="term" value="C:nucleolus"/>
    <property type="evidence" value="ECO:0007669"/>
    <property type="project" value="TreeGrafter"/>
</dbReference>
<proteinExistence type="inferred from homology"/>
<dbReference type="Gene3D" id="3.30.70.330">
    <property type="match status" value="1"/>
</dbReference>
<comment type="caution">
    <text evidence="7">The sequence shown here is derived from an EMBL/GenBank/DDBJ whole genome shotgun (WGS) entry which is preliminary data.</text>
</comment>
<dbReference type="Proteomes" id="UP000770661">
    <property type="component" value="Unassembled WGS sequence"/>
</dbReference>
<dbReference type="EMBL" id="JACEEZ010024215">
    <property type="protein sequence ID" value="KAG0710420.1"/>
    <property type="molecule type" value="Genomic_DNA"/>
</dbReference>
<dbReference type="GO" id="GO:0003729">
    <property type="term" value="F:mRNA binding"/>
    <property type="evidence" value="ECO:0007669"/>
    <property type="project" value="TreeGrafter"/>
</dbReference>
<evidence type="ECO:0000313" key="7">
    <source>
        <dbReference type="EMBL" id="KAG0710420.1"/>
    </source>
</evidence>
<evidence type="ECO:0000256" key="3">
    <source>
        <dbReference type="ARBA" id="ARBA00023161"/>
    </source>
</evidence>
<dbReference type="InterPro" id="IPR005120">
    <property type="entry name" value="UPF3_dom"/>
</dbReference>
<evidence type="ECO:0000256" key="1">
    <source>
        <dbReference type="ARBA" id="ARBA00004123"/>
    </source>
</evidence>
<gene>
    <name evidence="7" type="primary">UPF3A</name>
    <name evidence="7" type="ORF">GWK47_022859</name>
</gene>
<comment type="subcellular location">
    <subcellularLocation>
        <location evidence="1">Nucleus</location>
    </subcellularLocation>
</comment>
<evidence type="ECO:0000256" key="4">
    <source>
        <dbReference type="ARBA" id="ARBA00023242"/>
    </source>
</evidence>
<dbReference type="SUPFAM" id="SSF54928">
    <property type="entry name" value="RNA-binding domain, RBD"/>
    <property type="match status" value="1"/>
</dbReference>
<dbReference type="Pfam" id="PF03467">
    <property type="entry name" value="Smg4_UPF3"/>
    <property type="match status" value="2"/>
</dbReference>
<dbReference type="GO" id="GO:0005737">
    <property type="term" value="C:cytoplasm"/>
    <property type="evidence" value="ECO:0007669"/>
    <property type="project" value="TreeGrafter"/>
</dbReference>
<feature type="region of interest" description="Disordered" evidence="5">
    <location>
        <begin position="296"/>
        <end position="342"/>
    </location>
</feature>
<dbReference type="InterPro" id="IPR035979">
    <property type="entry name" value="RBD_domain_sf"/>
</dbReference>
<dbReference type="PANTHER" id="PTHR13112">
    <property type="entry name" value="UPF3 REGULATOR OF NONSENSE TRANSCRIPTS-LIKE PROTEIN"/>
    <property type="match status" value="1"/>
</dbReference>
<sequence length="462" mass="54328">MTEEEFLEAIMPLPEHDYFSFCPADNNLGPNAFTRAYINFRSSTDIFTFRDKFDGYVFVDQKVIFAESLEVLVMTLEALHEEAKPLGLEVSWLKTKVQVFGGLLDETVQSVHVCGEDIEILESFTYLGSAVHNDGGSRQEVLRQIGIAHGVMDSLSKSIWRCRYLCRTKIRIFKSLVVPVLLNGCETWTLNSNLKRRIDAFGNEFPAMVEFAPFQKVPKRTLNKKKDARCGTIDQDPDYLAFLEAIANPETVTLQPLEAILEEIQAHDRELKANNGYLKVKTPLLAYIEQKKAEKLRSKEEKREERRKKEFERKKAKEEEKRKKKEVKDQKETKKKDDHKEDISGIKVKRSADYFPLPCYCPHLQIHEPFYLQLQVLQPERGKEDSQGDGRLTRKEREKERYEREKQRRMEEDQTRREREKEKAKFTRRDREKEREERPSETKTKTKSRPFETKTKTKTFRD</sequence>
<dbReference type="InterPro" id="IPR039722">
    <property type="entry name" value="Upf3"/>
</dbReference>
<feature type="domain" description="UPF3" evidence="6">
    <location>
        <begin position="1"/>
        <end position="62"/>
    </location>
</feature>
<organism evidence="7 8">
    <name type="scientific">Chionoecetes opilio</name>
    <name type="common">Atlantic snow crab</name>
    <name type="synonym">Cancer opilio</name>
    <dbReference type="NCBI Taxonomy" id="41210"/>
    <lineage>
        <taxon>Eukaryota</taxon>
        <taxon>Metazoa</taxon>
        <taxon>Ecdysozoa</taxon>
        <taxon>Arthropoda</taxon>
        <taxon>Crustacea</taxon>
        <taxon>Multicrustacea</taxon>
        <taxon>Malacostraca</taxon>
        <taxon>Eumalacostraca</taxon>
        <taxon>Eucarida</taxon>
        <taxon>Decapoda</taxon>
        <taxon>Pleocyemata</taxon>
        <taxon>Brachyura</taxon>
        <taxon>Eubrachyura</taxon>
        <taxon>Majoidea</taxon>
        <taxon>Majidae</taxon>
        <taxon>Chionoecetes</taxon>
    </lineage>
</organism>
<keyword evidence="8" id="KW-1185">Reference proteome</keyword>
<evidence type="ECO:0000259" key="6">
    <source>
        <dbReference type="Pfam" id="PF03467"/>
    </source>
</evidence>
<name>A0A8J4XWN0_CHIOP</name>
<evidence type="ECO:0000256" key="2">
    <source>
        <dbReference type="ARBA" id="ARBA00005991"/>
    </source>
</evidence>
<dbReference type="GO" id="GO:0000184">
    <property type="term" value="P:nuclear-transcribed mRNA catabolic process, nonsense-mediated decay"/>
    <property type="evidence" value="ECO:0007669"/>
    <property type="project" value="UniProtKB-KW"/>
</dbReference>
<dbReference type="GO" id="GO:0045727">
    <property type="term" value="P:positive regulation of translation"/>
    <property type="evidence" value="ECO:0007669"/>
    <property type="project" value="TreeGrafter"/>
</dbReference>
<keyword evidence="3" id="KW-0866">Nonsense-mediated mRNA decay</keyword>
<evidence type="ECO:0000313" key="8">
    <source>
        <dbReference type="Proteomes" id="UP000770661"/>
    </source>
</evidence>
<evidence type="ECO:0000256" key="5">
    <source>
        <dbReference type="SAM" id="MobiDB-lite"/>
    </source>
</evidence>
<accession>A0A8J4XWN0</accession>
<dbReference type="PANTHER" id="PTHR13112:SF0">
    <property type="entry name" value="FI21285P1"/>
    <property type="match status" value="1"/>
</dbReference>
<dbReference type="AlphaFoldDB" id="A0A8J4XWN0"/>
<dbReference type="InterPro" id="IPR012677">
    <property type="entry name" value="Nucleotide-bd_a/b_plait_sf"/>
</dbReference>
<comment type="similarity">
    <text evidence="2">Belongs to the RENT3 family.</text>
</comment>